<evidence type="ECO:0000256" key="1">
    <source>
        <dbReference type="SAM" id="Phobius"/>
    </source>
</evidence>
<organism evidence="2 3">
    <name type="scientific">Schizopora paradoxa</name>
    <dbReference type="NCBI Taxonomy" id="27342"/>
    <lineage>
        <taxon>Eukaryota</taxon>
        <taxon>Fungi</taxon>
        <taxon>Dikarya</taxon>
        <taxon>Basidiomycota</taxon>
        <taxon>Agaricomycotina</taxon>
        <taxon>Agaricomycetes</taxon>
        <taxon>Hymenochaetales</taxon>
        <taxon>Schizoporaceae</taxon>
        <taxon>Schizopora</taxon>
    </lineage>
</organism>
<keyword evidence="3" id="KW-1185">Reference proteome</keyword>
<dbReference type="EMBL" id="KQ086009">
    <property type="protein sequence ID" value="KLO11084.1"/>
    <property type="molecule type" value="Genomic_DNA"/>
</dbReference>
<gene>
    <name evidence="2" type="ORF">SCHPADRAFT_906318</name>
</gene>
<keyword evidence="1" id="KW-1133">Transmembrane helix</keyword>
<protein>
    <submittedName>
        <fullName evidence="2">Uncharacterized protein</fullName>
    </submittedName>
</protein>
<keyword evidence="1" id="KW-0812">Transmembrane</keyword>
<name>A0A0H2RGX2_9AGAM</name>
<dbReference type="InParanoid" id="A0A0H2RGX2"/>
<evidence type="ECO:0000313" key="2">
    <source>
        <dbReference type="EMBL" id="KLO11084.1"/>
    </source>
</evidence>
<reference evidence="2 3" key="1">
    <citation type="submission" date="2015-04" db="EMBL/GenBank/DDBJ databases">
        <title>Complete genome sequence of Schizopora paradoxa KUC8140, a cosmopolitan wood degrader in East Asia.</title>
        <authorList>
            <consortium name="DOE Joint Genome Institute"/>
            <person name="Min B."/>
            <person name="Park H."/>
            <person name="Jang Y."/>
            <person name="Kim J.-J."/>
            <person name="Kim K.H."/>
            <person name="Pangilinan J."/>
            <person name="Lipzen A."/>
            <person name="Riley R."/>
            <person name="Grigoriev I.V."/>
            <person name="Spatafora J.W."/>
            <person name="Choi I.-G."/>
        </authorList>
    </citation>
    <scope>NUCLEOTIDE SEQUENCE [LARGE SCALE GENOMIC DNA]</scope>
    <source>
        <strain evidence="2 3">KUC8140</strain>
    </source>
</reference>
<dbReference type="Proteomes" id="UP000053477">
    <property type="component" value="Unassembled WGS sequence"/>
</dbReference>
<evidence type="ECO:0000313" key="3">
    <source>
        <dbReference type="Proteomes" id="UP000053477"/>
    </source>
</evidence>
<keyword evidence="1" id="KW-0472">Membrane</keyword>
<dbReference type="AlphaFoldDB" id="A0A0H2RGX2"/>
<feature type="transmembrane region" description="Helical" evidence="1">
    <location>
        <begin position="6"/>
        <end position="24"/>
    </location>
</feature>
<accession>A0A0H2RGX2</accession>
<proteinExistence type="predicted"/>
<sequence length="80" mass="8540">MLQRGFVLGLVGLGGGAIALGFQVHREKLRRGQGLVAEMDAQRQAAARQGKEVEDEEALVDEALAAIRARDAHRQTSASS</sequence>